<evidence type="ECO:0000256" key="2">
    <source>
        <dbReference type="SAM" id="MobiDB-lite"/>
    </source>
</evidence>
<protein>
    <recommendedName>
        <fullName evidence="3">C2H2-type domain-containing protein</fullName>
    </recommendedName>
</protein>
<proteinExistence type="predicted"/>
<dbReference type="PROSITE" id="PS00028">
    <property type="entry name" value="ZINC_FINGER_C2H2_1"/>
    <property type="match status" value="1"/>
</dbReference>
<accession>A0A2K1IVS1</accession>
<dbReference type="RefSeq" id="XP_024357380.1">
    <property type="nucleotide sequence ID" value="XM_024501612.2"/>
</dbReference>
<gene>
    <name evidence="5" type="primary">LOC112273145</name>
    <name evidence="4" type="ORF">PHYPA_025317</name>
</gene>
<organism evidence="4">
    <name type="scientific">Physcomitrium patens</name>
    <name type="common">Spreading-leaved earth moss</name>
    <name type="synonym">Physcomitrella patens</name>
    <dbReference type="NCBI Taxonomy" id="3218"/>
    <lineage>
        <taxon>Eukaryota</taxon>
        <taxon>Viridiplantae</taxon>
        <taxon>Streptophyta</taxon>
        <taxon>Embryophyta</taxon>
        <taxon>Bryophyta</taxon>
        <taxon>Bryophytina</taxon>
        <taxon>Bryopsida</taxon>
        <taxon>Funariidae</taxon>
        <taxon>Funariales</taxon>
        <taxon>Funariaceae</taxon>
        <taxon>Physcomitrium</taxon>
    </lineage>
</organism>
<name>A0A2K1IVS1_PHYPA</name>
<feature type="domain" description="C2H2-type" evidence="3">
    <location>
        <begin position="245"/>
        <end position="275"/>
    </location>
</feature>
<evidence type="ECO:0000313" key="6">
    <source>
        <dbReference type="Proteomes" id="UP000006727"/>
    </source>
</evidence>
<dbReference type="Gene3D" id="3.30.160.60">
    <property type="entry name" value="Classic Zinc Finger"/>
    <property type="match status" value="1"/>
</dbReference>
<dbReference type="InterPro" id="IPR013087">
    <property type="entry name" value="Znf_C2H2_type"/>
</dbReference>
<feature type="compositionally biased region" description="Polar residues" evidence="2">
    <location>
        <begin position="352"/>
        <end position="362"/>
    </location>
</feature>
<dbReference type="SMART" id="SM00355">
    <property type="entry name" value="ZnF_C2H2"/>
    <property type="match status" value="2"/>
</dbReference>
<dbReference type="GO" id="GO:0008270">
    <property type="term" value="F:zinc ion binding"/>
    <property type="evidence" value="ECO:0007669"/>
    <property type="project" value="UniProtKB-KW"/>
</dbReference>
<evidence type="ECO:0000259" key="3">
    <source>
        <dbReference type="PROSITE" id="PS50157"/>
    </source>
</evidence>
<feature type="region of interest" description="Disordered" evidence="2">
    <location>
        <begin position="341"/>
        <end position="362"/>
    </location>
</feature>
<dbReference type="GeneID" id="112273145"/>
<keyword evidence="1" id="KW-0479">Metal-binding</keyword>
<keyword evidence="6" id="KW-1185">Reference proteome</keyword>
<evidence type="ECO:0000313" key="4">
    <source>
        <dbReference type="EMBL" id="PNR33373.1"/>
    </source>
</evidence>
<dbReference type="Gramene" id="Pp3c20_18730V3.1">
    <property type="protein sequence ID" value="Pp3c20_18730V3.1"/>
    <property type="gene ID" value="Pp3c20_18730"/>
</dbReference>
<reference evidence="4 6" key="2">
    <citation type="journal article" date="2018" name="Plant J.">
        <title>The Physcomitrella patens chromosome-scale assembly reveals moss genome structure and evolution.</title>
        <authorList>
            <person name="Lang D."/>
            <person name="Ullrich K.K."/>
            <person name="Murat F."/>
            <person name="Fuchs J."/>
            <person name="Jenkins J."/>
            <person name="Haas F.B."/>
            <person name="Piednoel M."/>
            <person name="Gundlach H."/>
            <person name="Van Bel M."/>
            <person name="Meyberg R."/>
            <person name="Vives C."/>
            <person name="Morata J."/>
            <person name="Symeonidi A."/>
            <person name="Hiss M."/>
            <person name="Muchero W."/>
            <person name="Kamisugi Y."/>
            <person name="Saleh O."/>
            <person name="Blanc G."/>
            <person name="Decker E.L."/>
            <person name="van Gessel N."/>
            <person name="Grimwood J."/>
            <person name="Hayes R.D."/>
            <person name="Graham S.W."/>
            <person name="Gunter L.E."/>
            <person name="McDaniel S.F."/>
            <person name="Hoernstein S.N.W."/>
            <person name="Larsson A."/>
            <person name="Li F.W."/>
            <person name="Perroud P.F."/>
            <person name="Phillips J."/>
            <person name="Ranjan P."/>
            <person name="Rokshar D.S."/>
            <person name="Rothfels C.J."/>
            <person name="Schneider L."/>
            <person name="Shu S."/>
            <person name="Stevenson D.W."/>
            <person name="Thummler F."/>
            <person name="Tillich M."/>
            <person name="Villarreal Aguilar J.C."/>
            <person name="Widiez T."/>
            <person name="Wong G.K."/>
            <person name="Wymore A."/>
            <person name="Zhang Y."/>
            <person name="Zimmer A.D."/>
            <person name="Quatrano R.S."/>
            <person name="Mayer K.F.X."/>
            <person name="Goodstein D."/>
            <person name="Casacuberta J.M."/>
            <person name="Vandepoele K."/>
            <person name="Reski R."/>
            <person name="Cuming A.C."/>
            <person name="Tuskan G.A."/>
            <person name="Maumus F."/>
            <person name="Salse J."/>
            <person name="Schmutz J."/>
            <person name="Rensing S.A."/>
        </authorList>
    </citation>
    <scope>NUCLEOTIDE SEQUENCE [LARGE SCALE GENOMIC DNA]</scope>
    <source>
        <strain evidence="5 6">cv. Gransden 2004</strain>
    </source>
</reference>
<dbReference type="PaxDb" id="3218-PP1S400_14V6.1"/>
<dbReference type="AlphaFoldDB" id="A0A2K1IVS1"/>
<keyword evidence="1" id="KW-0863">Zinc-finger</keyword>
<keyword evidence="1" id="KW-0862">Zinc</keyword>
<dbReference type="EnsemblPlants" id="Pp3c20_18730V3.1">
    <property type="protein sequence ID" value="Pp3c20_18730V3.1"/>
    <property type="gene ID" value="Pp3c20_18730"/>
</dbReference>
<sequence length="406" mass="46739">MNGLKLVLPQVEDSYSYLMKAASQALPWCSGLRSEVAKKWQFMLNKFGTQAEAGCKDTAEIFAEGGVLVVRSQSCPWSSANIHHTNQCIASDASQFYHILENSFYCDTTHADRQDLRCKYCATLENELTNSKEMNKWKWAGESCEDANVKQANRYFEPGTTMPLIDHDNQKQKYGQDEWQNGRALVLLKLKELTMRATQAEQRVHELEQLLRDHALVGLDDTWGDSEMVTSASTYNCLNKRSEMLVCKIAECNKAFKSSKTLRRHVQQKHSDTTRFFMCNQLTVNGEVCHFETIHSGVLSYHRKYSLAHHRREDWHIFCPFCQIKFARQHEMERHRRICKFRPAPSRPSPHSKGSSVQSTVTEMPSESCLNHPLQPWGFVVPDPGHHNHQIFKMFDSKFNIESGIT</sequence>
<dbReference type="EMBL" id="ABEU02000020">
    <property type="protein sequence ID" value="PNR33373.1"/>
    <property type="molecule type" value="Genomic_DNA"/>
</dbReference>
<reference evidence="4 6" key="1">
    <citation type="journal article" date="2008" name="Science">
        <title>The Physcomitrella genome reveals evolutionary insights into the conquest of land by plants.</title>
        <authorList>
            <person name="Rensing S."/>
            <person name="Lang D."/>
            <person name="Zimmer A."/>
            <person name="Terry A."/>
            <person name="Salamov A."/>
            <person name="Shapiro H."/>
            <person name="Nishiyama T."/>
            <person name="Perroud P.-F."/>
            <person name="Lindquist E."/>
            <person name="Kamisugi Y."/>
            <person name="Tanahashi T."/>
            <person name="Sakakibara K."/>
            <person name="Fujita T."/>
            <person name="Oishi K."/>
            <person name="Shin-I T."/>
            <person name="Kuroki Y."/>
            <person name="Toyoda A."/>
            <person name="Suzuki Y."/>
            <person name="Hashimoto A."/>
            <person name="Yamaguchi K."/>
            <person name="Sugano A."/>
            <person name="Kohara Y."/>
            <person name="Fujiyama A."/>
            <person name="Anterola A."/>
            <person name="Aoki S."/>
            <person name="Ashton N."/>
            <person name="Barbazuk W.B."/>
            <person name="Barker E."/>
            <person name="Bennetzen J."/>
            <person name="Bezanilla M."/>
            <person name="Blankenship R."/>
            <person name="Cho S.H."/>
            <person name="Dutcher S."/>
            <person name="Estelle M."/>
            <person name="Fawcett J.A."/>
            <person name="Gundlach H."/>
            <person name="Hanada K."/>
            <person name="Heyl A."/>
            <person name="Hicks K.A."/>
            <person name="Hugh J."/>
            <person name="Lohr M."/>
            <person name="Mayer K."/>
            <person name="Melkozernov A."/>
            <person name="Murata T."/>
            <person name="Nelson D."/>
            <person name="Pils B."/>
            <person name="Prigge M."/>
            <person name="Reiss B."/>
            <person name="Renner T."/>
            <person name="Rombauts S."/>
            <person name="Rushton P."/>
            <person name="Sanderfoot A."/>
            <person name="Schween G."/>
            <person name="Shiu S.-H."/>
            <person name="Stueber K."/>
            <person name="Theodoulou F.L."/>
            <person name="Tu H."/>
            <person name="Van de Peer Y."/>
            <person name="Verrier P.J."/>
            <person name="Waters E."/>
            <person name="Wood A."/>
            <person name="Yang L."/>
            <person name="Cove D."/>
            <person name="Cuming A."/>
            <person name="Hasebe M."/>
            <person name="Lucas S."/>
            <person name="Mishler D.B."/>
            <person name="Reski R."/>
            <person name="Grigoriev I."/>
            <person name="Quatrano R.S."/>
            <person name="Boore J.L."/>
        </authorList>
    </citation>
    <scope>NUCLEOTIDE SEQUENCE [LARGE SCALE GENOMIC DNA]</scope>
    <source>
        <strain evidence="5 6">cv. Gransden 2004</strain>
    </source>
</reference>
<evidence type="ECO:0000256" key="1">
    <source>
        <dbReference type="PROSITE-ProRule" id="PRU00042"/>
    </source>
</evidence>
<dbReference type="Proteomes" id="UP000006727">
    <property type="component" value="Chromosome 20"/>
</dbReference>
<reference evidence="5" key="3">
    <citation type="submission" date="2020-12" db="UniProtKB">
        <authorList>
            <consortium name="EnsemblPlants"/>
        </authorList>
    </citation>
    <scope>IDENTIFICATION</scope>
</reference>
<evidence type="ECO:0000313" key="5">
    <source>
        <dbReference type="EnsemblPlants" id="Pp3c20_18730V3.1"/>
    </source>
</evidence>
<dbReference type="PROSITE" id="PS50157">
    <property type="entry name" value="ZINC_FINGER_C2H2_2"/>
    <property type="match status" value="1"/>
</dbReference>